<name>A0AAW1SVQ6_9CHLO</name>
<protein>
    <submittedName>
        <fullName evidence="1">Uncharacterized protein</fullName>
    </submittedName>
</protein>
<accession>A0AAW1SVQ6</accession>
<dbReference type="SUPFAM" id="SSF50969">
    <property type="entry name" value="YVTN repeat-like/Quinoprotein amine dehydrogenase"/>
    <property type="match status" value="1"/>
</dbReference>
<comment type="caution">
    <text evidence="1">The sequence shown here is derived from an EMBL/GenBank/DDBJ whole genome shotgun (WGS) entry which is preliminary data.</text>
</comment>
<dbReference type="AlphaFoldDB" id="A0AAW1SVQ6"/>
<reference evidence="1 2" key="1">
    <citation type="journal article" date="2024" name="Nat. Commun.">
        <title>Phylogenomics reveals the evolutionary origins of lichenization in chlorophyte algae.</title>
        <authorList>
            <person name="Puginier C."/>
            <person name="Libourel C."/>
            <person name="Otte J."/>
            <person name="Skaloud P."/>
            <person name="Haon M."/>
            <person name="Grisel S."/>
            <person name="Petersen M."/>
            <person name="Berrin J.G."/>
            <person name="Delaux P.M."/>
            <person name="Dal Grande F."/>
            <person name="Keller J."/>
        </authorList>
    </citation>
    <scope>NUCLEOTIDE SEQUENCE [LARGE SCALE GENOMIC DNA]</scope>
    <source>
        <strain evidence="1 2">SAG 2523</strain>
    </source>
</reference>
<dbReference type="Proteomes" id="UP001485043">
    <property type="component" value="Unassembled WGS sequence"/>
</dbReference>
<sequence>MQLATASPSGDARSRQWTRDASLTGWTTAGASRTTRTWISFRCQLETLNLSAGPTLQFITCLRSFYGRHGAGSTPAVMSFHDAATGKLVSRVDFAGFAAHLAWEEGSPEPRYIWSPSGAHILVAPDLEADDTPLDFRPAVVGIDGNCHALNQHPDCTVVRADWSACGRSVHTIEEDSCMMVGKIWVATRKKIVFDWIDEGGTYNDNQVIWCASGTVCFVEACQVLVRPPMPSHGSLQLVAYEGPRLPRPAREAAGFSLSPCGSLLVSTWRMPSSPGAFALHRTSSDPGDHGDSIFWQRDCQMWHAEVQPGAMTCLRRAVASSPVAWLMDSIAWHPSPTSRCLYAIAQVDSTLHLMDGCHHRCLRAWSWAELSGQPAPADESPNDLPLEFTWSPEGSQLAVAGSGMTIIVCFDSHLA</sequence>
<dbReference type="InterPro" id="IPR011044">
    <property type="entry name" value="Quino_amine_DH_bsu"/>
</dbReference>
<organism evidence="1 2">
    <name type="scientific">Apatococcus fuscideae</name>
    <dbReference type="NCBI Taxonomy" id="2026836"/>
    <lineage>
        <taxon>Eukaryota</taxon>
        <taxon>Viridiplantae</taxon>
        <taxon>Chlorophyta</taxon>
        <taxon>core chlorophytes</taxon>
        <taxon>Trebouxiophyceae</taxon>
        <taxon>Chlorellales</taxon>
        <taxon>Chlorellaceae</taxon>
        <taxon>Apatococcus</taxon>
    </lineage>
</organism>
<dbReference type="EMBL" id="JALJOV010000922">
    <property type="protein sequence ID" value="KAK9858444.1"/>
    <property type="molecule type" value="Genomic_DNA"/>
</dbReference>
<evidence type="ECO:0000313" key="2">
    <source>
        <dbReference type="Proteomes" id="UP001485043"/>
    </source>
</evidence>
<evidence type="ECO:0000313" key="1">
    <source>
        <dbReference type="EMBL" id="KAK9858444.1"/>
    </source>
</evidence>
<proteinExistence type="predicted"/>
<gene>
    <name evidence="1" type="ORF">WJX84_000934</name>
</gene>
<keyword evidence="2" id="KW-1185">Reference proteome</keyword>